<accession>A0A9D2MP43</accession>
<evidence type="ECO:0000313" key="1">
    <source>
        <dbReference type="EMBL" id="HJB81271.1"/>
    </source>
</evidence>
<organism evidence="1 2">
    <name type="scientific">Candidatus Flavonifractor intestinigallinarum</name>
    <dbReference type="NCBI Taxonomy" id="2838586"/>
    <lineage>
        <taxon>Bacteria</taxon>
        <taxon>Bacillati</taxon>
        <taxon>Bacillota</taxon>
        <taxon>Clostridia</taxon>
        <taxon>Eubacteriales</taxon>
        <taxon>Oscillospiraceae</taxon>
        <taxon>Flavonifractor</taxon>
    </lineage>
</organism>
<protein>
    <submittedName>
        <fullName evidence="1">Uncharacterized protein</fullName>
    </submittedName>
</protein>
<reference evidence="1" key="1">
    <citation type="journal article" date="2021" name="PeerJ">
        <title>Extensive microbial diversity within the chicken gut microbiome revealed by metagenomics and culture.</title>
        <authorList>
            <person name="Gilroy R."/>
            <person name="Ravi A."/>
            <person name="Getino M."/>
            <person name="Pursley I."/>
            <person name="Horton D.L."/>
            <person name="Alikhan N.F."/>
            <person name="Baker D."/>
            <person name="Gharbi K."/>
            <person name="Hall N."/>
            <person name="Watson M."/>
            <person name="Adriaenssens E.M."/>
            <person name="Foster-Nyarko E."/>
            <person name="Jarju S."/>
            <person name="Secka A."/>
            <person name="Antonio M."/>
            <person name="Oren A."/>
            <person name="Chaudhuri R.R."/>
            <person name="La Ragione R."/>
            <person name="Hildebrand F."/>
            <person name="Pallen M.J."/>
        </authorList>
    </citation>
    <scope>NUCLEOTIDE SEQUENCE</scope>
    <source>
        <strain evidence="1">CHK192-8294</strain>
    </source>
</reference>
<dbReference type="EMBL" id="DWXO01000091">
    <property type="protein sequence ID" value="HJB81271.1"/>
    <property type="molecule type" value="Genomic_DNA"/>
</dbReference>
<evidence type="ECO:0000313" key="2">
    <source>
        <dbReference type="Proteomes" id="UP000823921"/>
    </source>
</evidence>
<reference evidence="1" key="2">
    <citation type="submission" date="2021-04" db="EMBL/GenBank/DDBJ databases">
        <authorList>
            <person name="Gilroy R."/>
        </authorList>
    </citation>
    <scope>NUCLEOTIDE SEQUENCE</scope>
    <source>
        <strain evidence="1">CHK192-8294</strain>
    </source>
</reference>
<dbReference type="Proteomes" id="UP000823921">
    <property type="component" value="Unassembled WGS sequence"/>
</dbReference>
<name>A0A9D2MP43_9FIRM</name>
<comment type="caution">
    <text evidence="1">The sequence shown here is derived from an EMBL/GenBank/DDBJ whole genome shotgun (WGS) entry which is preliminary data.</text>
</comment>
<sequence length="86" mass="9255">MEPISDKMHVLLRLALCGGGAALLYAGALKLPALADRRPWLEEHRLQVIALGAAGLFGLSLLAFPRPAVEEEQEAPDCCDGYEPVE</sequence>
<gene>
    <name evidence="1" type="ORF">H9712_09800</name>
</gene>
<dbReference type="AlphaFoldDB" id="A0A9D2MP43"/>
<proteinExistence type="predicted"/>